<protein>
    <submittedName>
        <fullName evidence="8">Major facilitator superfamily transporter multidrug resistance</fullName>
    </submittedName>
</protein>
<feature type="transmembrane region" description="Helical" evidence="6">
    <location>
        <begin position="523"/>
        <end position="544"/>
    </location>
</feature>
<sequence>MTIEDEKIEPAFGGLGPDAGRTSSTDQERQDTDSDAESTEQDRGRVVDEKSHRAEKVVEEEDVDIDEEAQEPPYTVPTRVHSRASSARSRPLSIVPRSKRRGLFGQFAVLPEVDRPYDYSDRTKWMITTIVALAAAGAPIGSSIFYPALPNMAADLHSTPTIVNLTVAFYMLSMSIFPLWWSSFSETLGRRTIYIISFSLFVVFSVLSAVSTSVGMLIAMRILGGGASASVQAVGAGTIADIWEVERRGRAMAMFYLGPLTGPLLAPIIGGALSEGFGWRSTMWFLAIFGGVVLVMVFFGLPETLAKRKSVAHDPHPSHPDSSAGDAIAPHLSRMSTRQSVAIQTKRGAVFLKRALLDPLSCILYLRFPPVALTVYFAAITFGALFVLNISTQSLFAKDPYNFSELIVGLLYLPGSLGYVAASFIGGRWIDSIMAREARKAGRYDARGKLIYLPEDRMRENAWLAASMYPAALIWFGWAVDKGVFWFVPCVANFFFGFSSMLVFGAATTMLTEFMPRRSSSGVALNNFVRNIFSCVGVIVTQPLLNAMGAGWLCTMIALVAWVSGNACIWALKKYGPGWRKTMDEKLNHGP</sequence>
<feature type="transmembrane region" description="Helical" evidence="6">
    <location>
        <begin position="161"/>
        <end position="181"/>
    </location>
</feature>
<dbReference type="GO" id="GO:0005886">
    <property type="term" value="C:plasma membrane"/>
    <property type="evidence" value="ECO:0007669"/>
    <property type="project" value="TreeGrafter"/>
</dbReference>
<dbReference type="CDD" id="cd17323">
    <property type="entry name" value="MFS_Tpo1_MDR_like"/>
    <property type="match status" value="1"/>
</dbReference>
<keyword evidence="2 6" id="KW-0812">Transmembrane</keyword>
<feature type="transmembrane region" description="Helical" evidence="6">
    <location>
        <begin position="251"/>
        <end position="270"/>
    </location>
</feature>
<feature type="transmembrane region" description="Helical" evidence="6">
    <location>
        <begin position="550"/>
        <end position="572"/>
    </location>
</feature>
<reference evidence="8" key="1">
    <citation type="submission" date="2022-07" db="EMBL/GenBank/DDBJ databases">
        <title>Fungi with potential for degradation of polypropylene.</title>
        <authorList>
            <person name="Gostincar C."/>
        </authorList>
    </citation>
    <scope>NUCLEOTIDE SEQUENCE</scope>
    <source>
        <strain evidence="8">EXF-13308</strain>
    </source>
</reference>
<evidence type="ECO:0000256" key="1">
    <source>
        <dbReference type="ARBA" id="ARBA00004141"/>
    </source>
</evidence>
<dbReference type="AlphaFoldDB" id="A0AA38VWC0"/>
<evidence type="ECO:0000313" key="8">
    <source>
        <dbReference type="EMBL" id="KAJ9156249.1"/>
    </source>
</evidence>
<dbReference type="SUPFAM" id="SSF103473">
    <property type="entry name" value="MFS general substrate transporter"/>
    <property type="match status" value="1"/>
</dbReference>
<dbReference type="GO" id="GO:0015203">
    <property type="term" value="F:polyamine transmembrane transporter activity"/>
    <property type="evidence" value="ECO:0007669"/>
    <property type="project" value="TreeGrafter"/>
</dbReference>
<dbReference type="GO" id="GO:0010509">
    <property type="term" value="P:intracellular polyamine homeostasis"/>
    <property type="evidence" value="ECO:0007669"/>
    <property type="project" value="TreeGrafter"/>
</dbReference>
<feature type="domain" description="Major facilitator superfamily (MFS) profile" evidence="7">
    <location>
        <begin position="127"/>
        <end position="576"/>
    </location>
</feature>
<feature type="transmembrane region" description="Helical" evidence="6">
    <location>
        <begin position="218"/>
        <end position="239"/>
    </location>
</feature>
<feature type="transmembrane region" description="Helical" evidence="6">
    <location>
        <begin position="125"/>
        <end position="149"/>
    </location>
</feature>
<comment type="subcellular location">
    <subcellularLocation>
        <location evidence="1">Membrane</location>
        <topology evidence="1">Multi-pass membrane protein</topology>
    </subcellularLocation>
</comment>
<keyword evidence="9" id="KW-1185">Reference proteome</keyword>
<dbReference type="Gene3D" id="1.20.1720.10">
    <property type="entry name" value="Multidrug resistance protein D"/>
    <property type="match status" value="1"/>
</dbReference>
<evidence type="ECO:0000256" key="3">
    <source>
        <dbReference type="ARBA" id="ARBA00022989"/>
    </source>
</evidence>
<feature type="transmembrane region" description="Helical" evidence="6">
    <location>
        <begin position="486"/>
        <end position="511"/>
    </location>
</feature>
<feature type="compositionally biased region" description="Acidic residues" evidence="5">
    <location>
        <begin position="58"/>
        <end position="70"/>
    </location>
</feature>
<evidence type="ECO:0000256" key="2">
    <source>
        <dbReference type="ARBA" id="ARBA00022692"/>
    </source>
</evidence>
<evidence type="ECO:0000259" key="7">
    <source>
        <dbReference type="PROSITE" id="PS50850"/>
    </source>
</evidence>
<dbReference type="Gene3D" id="1.20.1250.20">
    <property type="entry name" value="MFS general substrate transporter like domains"/>
    <property type="match status" value="1"/>
</dbReference>
<organism evidence="8 9">
    <name type="scientific">Pleurostoma richardsiae</name>
    <dbReference type="NCBI Taxonomy" id="41990"/>
    <lineage>
        <taxon>Eukaryota</taxon>
        <taxon>Fungi</taxon>
        <taxon>Dikarya</taxon>
        <taxon>Ascomycota</taxon>
        <taxon>Pezizomycotina</taxon>
        <taxon>Sordariomycetes</taxon>
        <taxon>Sordariomycetidae</taxon>
        <taxon>Calosphaeriales</taxon>
        <taxon>Pleurostomataceae</taxon>
        <taxon>Pleurostoma</taxon>
    </lineage>
</organism>
<dbReference type="InterPro" id="IPR011701">
    <property type="entry name" value="MFS"/>
</dbReference>
<feature type="transmembrane region" description="Helical" evidence="6">
    <location>
        <begin position="282"/>
        <end position="301"/>
    </location>
</feature>
<dbReference type="PANTHER" id="PTHR23502">
    <property type="entry name" value="MAJOR FACILITATOR SUPERFAMILY"/>
    <property type="match status" value="1"/>
</dbReference>
<proteinExistence type="predicted"/>
<dbReference type="InterPro" id="IPR036259">
    <property type="entry name" value="MFS_trans_sf"/>
</dbReference>
<evidence type="ECO:0000256" key="6">
    <source>
        <dbReference type="SAM" id="Phobius"/>
    </source>
</evidence>
<gene>
    <name evidence="8" type="ORF">NKR23_g1327</name>
</gene>
<dbReference type="Pfam" id="PF07690">
    <property type="entry name" value="MFS_1"/>
    <property type="match status" value="1"/>
</dbReference>
<feature type="transmembrane region" description="Helical" evidence="6">
    <location>
        <begin position="193"/>
        <end position="212"/>
    </location>
</feature>
<accession>A0AA38VWC0</accession>
<feature type="region of interest" description="Disordered" evidence="5">
    <location>
        <begin position="1"/>
        <end position="87"/>
    </location>
</feature>
<feature type="transmembrane region" description="Helical" evidence="6">
    <location>
        <begin position="410"/>
        <end position="430"/>
    </location>
</feature>
<dbReference type="Proteomes" id="UP001174694">
    <property type="component" value="Unassembled WGS sequence"/>
</dbReference>
<dbReference type="PANTHER" id="PTHR23502:SF5">
    <property type="entry name" value="QUINIDINE RESISTANCE PROTEIN 3"/>
    <property type="match status" value="1"/>
</dbReference>
<dbReference type="InterPro" id="IPR020846">
    <property type="entry name" value="MFS_dom"/>
</dbReference>
<feature type="transmembrane region" description="Helical" evidence="6">
    <location>
        <begin position="371"/>
        <end position="390"/>
    </location>
</feature>
<dbReference type="PROSITE" id="PS50850">
    <property type="entry name" value="MFS"/>
    <property type="match status" value="1"/>
</dbReference>
<dbReference type="EMBL" id="JANBVO010000002">
    <property type="protein sequence ID" value="KAJ9156249.1"/>
    <property type="molecule type" value="Genomic_DNA"/>
</dbReference>
<feature type="compositionally biased region" description="Basic and acidic residues" evidence="5">
    <location>
        <begin position="40"/>
        <end position="57"/>
    </location>
</feature>
<comment type="caution">
    <text evidence="8">The sequence shown here is derived from an EMBL/GenBank/DDBJ whole genome shotgun (WGS) entry which is preliminary data.</text>
</comment>
<name>A0AA38VWC0_9PEZI</name>
<evidence type="ECO:0000313" key="9">
    <source>
        <dbReference type="Proteomes" id="UP001174694"/>
    </source>
</evidence>
<evidence type="ECO:0000256" key="5">
    <source>
        <dbReference type="SAM" id="MobiDB-lite"/>
    </source>
</evidence>
<keyword evidence="3 6" id="KW-1133">Transmembrane helix</keyword>
<feature type="transmembrane region" description="Helical" evidence="6">
    <location>
        <begin position="462"/>
        <end position="480"/>
    </location>
</feature>
<keyword evidence="4 6" id="KW-0472">Membrane</keyword>
<evidence type="ECO:0000256" key="4">
    <source>
        <dbReference type="ARBA" id="ARBA00023136"/>
    </source>
</evidence>